<dbReference type="SUPFAM" id="SSF48179">
    <property type="entry name" value="6-phosphogluconate dehydrogenase C-terminal domain-like"/>
    <property type="match status" value="1"/>
</dbReference>
<gene>
    <name evidence="2" type="ORF">GA0116948_11670</name>
</gene>
<accession>A0A1C4FRK9</accession>
<dbReference type="AlphaFoldDB" id="A0A1C4FRK9"/>
<evidence type="ECO:0000313" key="3">
    <source>
        <dbReference type="Proteomes" id="UP000242818"/>
    </source>
</evidence>
<dbReference type="PANTHER" id="PTHR48075:SF5">
    <property type="entry name" value="3-HYDROXYBUTYRYL-COA DEHYDROGENASE"/>
    <property type="match status" value="1"/>
</dbReference>
<dbReference type="PANTHER" id="PTHR48075">
    <property type="entry name" value="3-HYDROXYACYL-COA DEHYDROGENASE FAMILY PROTEIN"/>
    <property type="match status" value="1"/>
</dbReference>
<dbReference type="STRING" id="1335309.GA0116948_11670"/>
<dbReference type="GO" id="GO:0006631">
    <property type="term" value="P:fatty acid metabolic process"/>
    <property type="evidence" value="ECO:0007669"/>
    <property type="project" value="InterPro"/>
</dbReference>
<dbReference type="RefSeq" id="WP_205686175.1">
    <property type="nucleotide sequence ID" value="NZ_FMAR01000016.1"/>
</dbReference>
<evidence type="ECO:0000259" key="1">
    <source>
        <dbReference type="Pfam" id="PF00725"/>
    </source>
</evidence>
<reference evidence="2 3" key="1">
    <citation type="submission" date="2016-08" db="EMBL/GenBank/DDBJ databases">
        <authorList>
            <person name="Seilhamer J.J."/>
        </authorList>
    </citation>
    <scope>NUCLEOTIDE SEQUENCE [LARGE SCALE GENOMIC DNA]</scope>
    <source>
        <strain evidence="2 3">A37T2</strain>
    </source>
</reference>
<dbReference type="Gene3D" id="1.10.1040.10">
    <property type="entry name" value="N-(1-d-carboxylethyl)-l-norvaline Dehydrogenase, domain 2"/>
    <property type="match status" value="1"/>
</dbReference>
<protein>
    <submittedName>
        <fullName evidence="2">3-hydroxybutyryl-CoA dehydrogenase</fullName>
    </submittedName>
</protein>
<dbReference type="InterPro" id="IPR008927">
    <property type="entry name" value="6-PGluconate_DH-like_C_sf"/>
</dbReference>
<evidence type="ECO:0000313" key="2">
    <source>
        <dbReference type="EMBL" id="SCC58506.1"/>
    </source>
</evidence>
<proteinExistence type="predicted"/>
<name>A0A1C4FRK9_9BACT</name>
<feature type="domain" description="3-hydroxyacyl-CoA dehydrogenase C-terminal" evidence="1">
    <location>
        <begin position="133"/>
        <end position="209"/>
    </location>
</feature>
<dbReference type="Proteomes" id="UP000242818">
    <property type="component" value="Unassembled WGS sequence"/>
</dbReference>
<dbReference type="InterPro" id="IPR006108">
    <property type="entry name" value="3HC_DH_C"/>
</dbReference>
<organism evidence="2 3">
    <name type="scientific">Chitinophaga costaii</name>
    <dbReference type="NCBI Taxonomy" id="1335309"/>
    <lineage>
        <taxon>Bacteria</taxon>
        <taxon>Pseudomonadati</taxon>
        <taxon>Bacteroidota</taxon>
        <taxon>Chitinophagia</taxon>
        <taxon>Chitinophagales</taxon>
        <taxon>Chitinophagaceae</taxon>
        <taxon>Chitinophaga</taxon>
    </lineage>
</organism>
<keyword evidence="3" id="KW-1185">Reference proteome</keyword>
<dbReference type="Pfam" id="PF00725">
    <property type="entry name" value="3HCDH"/>
    <property type="match status" value="1"/>
</dbReference>
<dbReference type="InterPro" id="IPR013328">
    <property type="entry name" value="6PGD_dom2"/>
</dbReference>
<dbReference type="EMBL" id="FMAR01000016">
    <property type="protein sequence ID" value="SCC58506.1"/>
    <property type="molecule type" value="Genomic_DNA"/>
</dbReference>
<sequence length="218" mass="24077">MNILVTGDAARWQALQQRNFSGCNTLYQAAIDHIDLTAYTMVIDLSLDDTPGNASHYAQYPETMVLGNVVKTSLQAITKHYNAGNIIGCNWLPGFGHMLVLEVSCSHAALWEKWRAMAGMLQWAYERVEDLPGMVTPRVVSMIINEAYFTVEEGTASREDIDMAMKLGTNYPFGPFEWSTKIGLDQVYGILQAVQAATGLARYAICPLLAAEAFTIKS</sequence>
<dbReference type="GO" id="GO:0016616">
    <property type="term" value="F:oxidoreductase activity, acting on the CH-OH group of donors, NAD or NADP as acceptor"/>
    <property type="evidence" value="ECO:0007669"/>
    <property type="project" value="InterPro"/>
</dbReference>